<dbReference type="Gene3D" id="3.30.1540.20">
    <property type="entry name" value="MutL, C-terminal domain, dimerisation subdomain"/>
    <property type="match status" value="1"/>
</dbReference>
<dbReference type="GO" id="GO:0016887">
    <property type="term" value="F:ATP hydrolysis activity"/>
    <property type="evidence" value="ECO:0007669"/>
    <property type="project" value="InterPro"/>
</dbReference>
<keyword evidence="3 4" id="KW-0234">DNA repair</keyword>
<comment type="function">
    <text evidence="4">This protein is involved in the repair of mismatches in DNA. It is required for dam-dependent methyl-directed DNA mismatch repair. May act as a 'molecular matchmaker', a protein that promotes the formation of a stable complex between two or more DNA-binding proteins in an ATP-dependent manner without itself being part of a final effector complex.</text>
</comment>
<gene>
    <name evidence="4" type="primary">mutL</name>
    <name evidence="7" type="ORF">SAMN05660649_01722</name>
</gene>
<evidence type="ECO:0000313" key="8">
    <source>
        <dbReference type="Proteomes" id="UP000199337"/>
    </source>
</evidence>
<dbReference type="CDD" id="cd16926">
    <property type="entry name" value="HATPase_MutL-MLH-PMS-like"/>
    <property type="match status" value="1"/>
</dbReference>
<evidence type="ECO:0000256" key="3">
    <source>
        <dbReference type="ARBA" id="ARBA00023204"/>
    </source>
</evidence>
<dbReference type="InterPro" id="IPR013507">
    <property type="entry name" value="DNA_mismatch_S5_2-like"/>
</dbReference>
<dbReference type="InterPro" id="IPR014790">
    <property type="entry name" value="MutL_C"/>
</dbReference>
<evidence type="ECO:0000256" key="1">
    <source>
        <dbReference type="ARBA" id="ARBA00006082"/>
    </source>
</evidence>
<proteinExistence type="inferred from homology"/>
<evidence type="ECO:0000256" key="2">
    <source>
        <dbReference type="ARBA" id="ARBA00022763"/>
    </source>
</evidence>
<dbReference type="InterPro" id="IPR020667">
    <property type="entry name" value="DNA_mismatch_repair_MutL"/>
</dbReference>
<dbReference type="PROSITE" id="PS00058">
    <property type="entry name" value="DNA_MISMATCH_REPAIR_1"/>
    <property type="match status" value="1"/>
</dbReference>
<dbReference type="GO" id="GO:0006298">
    <property type="term" value="P:mismatch repair"/>
    <property type="evidence" value="ECO:0007669"/>
    <property type="project" value="UniProtKB-UniRule"/>
</dbReference>
<dbReference type="Gene3D" id="3.30.1370.100">
    <property type="entry name" value="MutL, C-terminal domain, regulatory subdomain"/>
    <property type="match status" value="1"/>
</dbReference>
<dbReference type="InterPro" id="IPR042120">
    <property type="entry name" value="MutL_C_dimsub"/>
</dbReference>
<dbReference type="InterPro" id="IPR014762">
    <property type="entry name" value="DNA_mismatch_repair_CS"/>
</dbReference>
<dbReference type="Pfam" id="PF08676">
    <property type="entry name" value="MutL_C"/>
    <property type="match status" value="1"/>
</dbReference>
<dbReference type="Proteomes" id="UP000199337">
    <property type="component" value="Unassembled WGS sequence"/>
</dbReference>
<dbReference type="InterPro" id="IPR036890">
    <property type="entry name" value="HATPase_C_sf"/>
</dbReference>
<dbReference type="GO" id="GO:0005524">
    <property type="term" value="F:ATP binding"/>
    <property type="evidence" value="ECO:0007669"/>
    <property type="project" value="InterPro"/>
</dbReference>
<dbReference type="GO" id="GO:0032300">
    <property type="term" value="C:mismatch repair complex"/>
    <property type="evidence" value="ECO:0007669"/>
    <property type="project" value="InterPro"/>
</dbReference>
<dbReference type="NCBIfam" id="TIGR00585">
    <property type="entry name" value="mutl"/>
    <property type="match status" value="1"/>
</dbReference>
<dbReference type="InterPro" id="IPR014721">
    <property type="entry name" value="Ribsml_uS5_D2-typ_fold_subgr"/>
</dbReference>
<reference evidence="8" key="1">
    <citation type="submission" date="2016-10" db="EMBL/GenBank/DDBJ databases">
        <authorList>
            <person name="Varghese N."/>
            <person name="Submissions S."/>
        </authorList>
    </citation>
    <scope>NUCLEOTIDE SEQUENCE [LARGE SCALE GENOMIC DNA]</scope>
    <source>
        <strain evidence="8">DSM 17038</strain>
    </source>
</reference>
<dbReference type="CDD" id="cd00782">
    <property type="entry name" value="MutL_Trans"/>
    <property type="match status" value="1"/>
</dbReference>
<dbReference type="EMBL" id="FOOX01000005">
    <property type="protein sequence ID" value="SFG46542.1"/>
    <property type="molecule type" value="Genomic_DNA"/>
</dbReference>
<comment type="similarity">
    <text evidence="1 4">Belongs to the DNA mismatch repair MutL/HexB family.</text>
</comment>
<dbReference type="Pfam" id="PF01119">
    <property type="entry name" value="DNA_mis_repair"/>
    <property type="match status" value="1"/>
</dbReference>
<dbReference type="PANTHER" id="PTHR10073:SF12">
    <property type="entry name" value="DNA MISMATCH REPAIR PROTEIN MLH1"/>
    <property type="match status" value="1"/>
</dbReference>
<dbReference type="Gene3D" id="3.30.230.10">
    <property type="match status" value="1"/>
</dbReference>
<dbReference type="InterPro" id="IPR002099">
    <property type="entry name" value="MutL/Mlh/PMS"/>
</dbReference>
<dbReference type="InterPro" id="IPR020568">
    <property type="entry name" value="Ribosomal_Su5_D2-typ_SF"/>
</dbReference>
<dbReference type="AlphaFoldDB" id="A0A1I2S140"/>
<dbReference type="SMART" id="SM01340">
    <property type="entry name" value="DNA_mis_repair"/>
    <property type="match status" value="1"/>
</dbReference>
<accession>A0A1I2S140</accession>
<sequence length="619" mass="67476">MPRIIVLDENTACRIAAGEVVERPVSVVKELVENSLDADAGNITVAIAGGGLESITVVDNGYGISQEDAPLAFQRHATSKIKTAGDLYQIGTLGFRGEALPSIAAVSDLLIKTRIRENNEGYCLNIRGGKLIEEGPVGCRIGTMVTVRELFFNTPARLKHLKSKATEIGLVNELLYKMALINPGVGFLLTHNGRQVFQSPGSAKLLETVAAVYGVNVASVMIPLEYEDNEIKIEGYIGKPELSRSSKQQITTAVNGRIVRNLAIHAAIEEGYRGLLTVGRYPVAVLLLKMPPGMLDVNVHPAKMEIKIETEEKVLSIITSTVRKALGEVNLIPGFSRVVPGKVSLPPSEEPYHLDLSPVIKAKPETKPISHLIASSGSGNLSKAEELKNRSDYKQDSIKVVEKPVQPAQQDNGEQQVAEAVLNYQSSNFPELRVVGQVINMYIIAGSDATLYIIDQHAAHERVLFEKYFSNLQEGNAEVQYLLAPVNINLKYYELELLSQHSRTLKALGFVLEEFGRDAVLLRGIPADCSAAEAQQIIMDMIDVLVETGKLGTAELNYKIASLLACKAAIKGGDSLSIQSMQVLIDLLAKSKEPYTCPHGRPTVVSFSRQELDTMFKRT</sequence>
<dbReference type="PANTHER" id="PTHR10073">
    <property type="entry name" value="DNA MISMATCH REPAIR PROTEIN MLH, PMS, MUTL"/>
    <property type="match status" value="1"/>
</dbReference>
<feature type="domain" description="MutL C-terminal dimerisation" evidence="5">
    <location>
        <begin position="434"/>
        <end position="576"/>
    </location>
</feature>
<organism evidence="7 8">
    <name type="scientific">Desulfotruncus arcticus DSM 17038</name>
    <dbReference type="NCBI Taxonomy" id="1121424"/>
    <lineage>
        <taxon>Bacteria</taxon>
        <taxon>Bacillati</taxon>
        <taxon>Bacillota</taxon>
        <taxon>Clostridia</taxon>
        <taxon>Eubacteriales</taxon>
        <taxon>Desulfallaceae</taxon>
        <taxon>Desulfotruncus</taxon>
    </lineage>
</organism>
<dbReference type="FunFam" id="3.30.565.10:FF:000003">
    <property type="entry name" value="DNA mismatch repair endonuclease MutL"/>
    <property type="match status" value="1"/>
</dbReference>
<name>A0A1I2S140_9FIRM</name>
<dbReference type="STRING" id="341036.SAMN05660649_01722"/>
<dbReference type="InterPro" id="IPR038973">
    <property type="entry name" value="MutL/Mlh/Pms-like"/>
</dbReference>
<dbReference type="RefSeq" id="WP_092470658.1">
    <property type="nucleotide sequence ID" value="NZ_FOOX01000005.1"/>
</dbReference>
<protein>
    <recommendedName>
        <fullName evidence="4">DNA mismatch repair protein MutL</fullName>
    </recommendedName>
</protein>
<evidence type="ECO:0000259" key="6">
    <source>
        <dbReference type="SMART" id="SM01340"/>
    </source>
</evidence>
<dbReference type="HAMAP" id="MF_00149">
    <property type="entry name" value="DNA_mis_repair"/>
    <property type="match status" value="1"/>
</dbReference>
<evidence type="ECO:0000259" key="5">
    <source>
        <dbReference type="SMART" id="SM00853"/>
    </source>
</evidence>
<dbReference type="SUPFAM" id="SSF54211">
    <property type="entry name" value="Ribosomal protein S5 domain 2-like"/>
    <property type="match status" value="1"/>
</dbReference>
<evidence type="ECO:0000313" key="7">
    <source>
        <dbReference type="EMBL" id="SFG46542.1"/>
    </source>
</evidence>
<evidence type="ECO:0000256" key="4">
    <source>
        <dbReference type="HAMAP-Rule" id="MF_00149"/>
    </source>
</evidence>
<dbReference type="GO" id="GO:0030983">
    <property type="term" value="F:mismatched DNA binding"/>
    <property type="evidence" value="ECO:0007669"/>
    <property type="project" value="InterPro"/>
</dbReference>
<dbReference type="Pfam" id="PF13589">
    <property type="entry name" value="HATPase_c_3"/>
    <property type="match status" value="1"/>
</dbReference>
<dbReference type="InterPro" id="IPR037198">
    <property type="entry name" value="MutL_C_sf"/>
</dbReference>
<keyword evidence="2 4" id="KW-0227">DNA damage</keyword>
<dbReference type="SUPFAM" id="SSF55874">
    <property type="entry name" value="ATPase domain of HSP90 chaperone/DNA topoisomerase II/histidine kinase"/>
    <property type="match status" value="1"/>
</dbReference>
<dbReference type="SUPFAM" id="SSF118116">
    <property type="entry name" value="DNA mismatch repair protein MutL"/>
    <property type="match status" value="1"/>
</dbReference>
<dbReference type="GO" id="GO:0140664">
    <property type="term" value="F:ATP-dependent DNA damage sensor activity"/>
    <property type="evidence" value="ECO:0007669"/>
    <property type="project" value="InterPro"/>
</dbReference>
<dbReference type="OrthoDB" id="9763467at2"/>
<dbReference type="InterPro" id="IPR042121">
    <property type="entry name" value="MutL_C_regsub"/>
</dbReference>
<dbReference type="SMART" id="SM00853">
    <property type="entry name" value="MutL_C"/>
    <property type="match status" value="1"/>
</dbReference>
<dbReference type="Gene3D" id="3.30.565.10">
    <property type="entry name" value="Histidine kinase-like ATPase, C-terminal domain"/>
    <property type="match status" value="1"/>
</dbReference>
<keyword evidence="8" id="KW-1185">Reference proteome</keyword>
<feature type="domain" description="DNA mismatch repair protein S5" evidence="6">
    <location>
        <begin position="209"/>
        <end position="327"/>
    </location>
</feature>